<evidence type="ECO:0000256" key="3">
    <source>
        <dbReference type="ARBA" id="ARBA00022777"/>
    </source>
</evidence>
<dbReference type="GO" id="GO:0004713">
    <property type="term" value="F:protein tyrosine kinase activity"/>
    <property type="evidence" value="ECO:0007669"/>
    <property type="project" value="TreeGrafter"/>
</dbReference>
<reference evidence="9" key="1">
    <citation type="submission" date="2021-12" db="EMBL/GenBank/DDBJ databases">
        <authorList>
            <person name="King R."/>
        </authorList>
    </citation>
    <scope>NUCLEOTIDE SEQUENCE</scope>
</reference>
<feature type="region of interest" description="Disordered" evidence="7">
    <location>
        <begin position="174"/>
        <end position="194"/>
    </location>
</feature>
<evidence type="ECO:0000313" key="10">
    <source>
        <dbReference type="Proteomes" id="UP001152759"/>
    </source>
</evidence>
<evidence type="ECO:0000256" key="4">
    <source>
        <dbReference type="ARBA" id="ARBA00022840"/>
    </source>
</evidence>
<feature type="compositionally biased region" description="Basic residues" evidence="7">
    <location>
        <begin position="573"/>
        <end position="589"/>
    </location>
</feature>
<keyword evidence="1" id="KW-0808">Transferase</keyword>
<dbReference type="GO" id="GO:0005634">
    <property type="term" value="C:nucleus"/>
    <property type="evidence" value="ECO:0007669"/>
    <property type="project" value="TreeGrafter"/>
</dbReference>
<feature type="binding site" evidence="6">
    <location>
        <position position="283"/>
    </location>
    <ligand>
        <name>ATP</name>
        <dbReference type="ChEBI" id="CHEBI:30616"/>
    </ligand>
</feature>
<dbReference type="InterPro" id="IPR008271">
    <property type="entry name" value="Ser/Thr_kinase_AS"/>
</dbReference>
<keyword evidence="4 6" id="KW-0067">ATP-binding</keyword>
<dbReference type="PANTHER" id="PTHR11042:SF185">
    <property type="entry name" value="WEE1-LIKE PROTEIN KINASE"/>
    <property type="match status" value="1"/>
</dbReference>
<dbReference type="KEGG" id="btab:109033897"/>
<protein>
    <recommendedName>
        <fullName evidence="8">Protein kinase domain-containing protein</fullName>
    </recommendedName>
</protein>
<keyword evidence="3" id="KW-0418">Kinase</keyword>
<sequence>MMEDDVLLTPPSISKLQHRNSNILSPMSPRITDSPMDGWRIRPHKLFQDEEENVEISQGNHLDSSGVKVNLFSDKSMDHSHCPSVIIDCDGNEEDDTAGRITPPTHKASLDLFSPPYKRVKHLKLFDSSTPNMNSTPSKYHPSYLRPVDRICSRLQVSGVKSLNGSFTNVTPLHTSRSKPIGEATPVTVNPFTPEGMVQSSLRRERMKSFNVSNVGLTSDTSVKMDEEPLASPICDKLSNSLIQLETSRYHEEFSEECLIGSGDFGEVFKCINLIDGMEYAVKRTNKPVSGTTQERLARREVFAHAAIGRNPYIVAYFSSWCELGHVYLQTEYCNGGNLEQLIADTTHKFTENGLNRILLHVSKGLKHIHSKKLAHLDIKPANILICRNSNANVSSDSFEDIDDDEVDNLSVVYKIGDLGHVSELEDPIDVEDGDCRYLPREILHNKYNNLAKADIFALGLTLYEAGGGGPLPKNGPQWHNLRDNKLPPLPSYSLDFNKLLKSMTDSDPEKRPDTTSLLKLFPNAADLRSELTSWKMKSEFYAQRMKNTTKCITSLHKKQPYDEMDPSSFMKTRSKAGHTRMVGKKSKRSYSVPDM</sequence>
<dbReference type="SMART" id="SM00220">
    <property type="entry name" value="S_TKc"/>
    <property type="match status" value="1"/>
</dbReference>
<evidence type="ECO:0000256" key="2">
    <source>
        <dbReference type="ARBA" id="ARBA00022741"/>
    </source>
</evidence>
<feature type="domain" description="Protein kinase" evidence="8">
    <location>
        <begin position="254"/>
        <end position="525"/>
    </location>
</feature>
<name>A0A9P0AMW9_BEMTA</name>
<dbReference type="AlphaFoldDB" id="A0A9P0AMW9"/>
<evidence type="ECO:0000256" key="6">
    <source>
        <dbReference type="PROSITE-ProRule" id="PRU10141"/>
    </source>
</evidence>
<evidence type="ECO:0000259" key="8">
    <source>
        <dbReference type="PROSITE" id="PS50011"/>
    </source>
</evidence>
<evidence type="ECO:0000256" key="1">
    <source>
        <dbReference type="ARBA" id="ARBA00022679"/>
    </source>
</evidence>
<feature type="region of interest" description="Disordered" evidence="7">
    <location>
        <begin position="563"/>
        <end position="596"/>
    </location>
</feature>
<gene>
    <name evidence="9" type="ORF">BEMITA_LOCUS12514</name>
</gene>
<evidence type="ECO:0000313" key="9">
    <source>
        <dbReference type="EMBL" id="CAH0394187.1"/>
    </source>
</evidence>
<dbReference type="InterPro" id="IPR017441">
    <property type="entry name" value="Protein_kinase_ATP_BS"/>
</dbReference>
<dbReference type="EMBL" id="OU963869">
    <property type="protein sequence ID" value="CAH0394187.1"/>
    <property type="molecule type" value="Genomic_DNA"/>
</dbReference>
<dbReference type="Proteomes" id="UP001152759">
    <property type="component" value="Chromosome 8"/>
</dbReference>
<dbReference type="PROSITE" id="PS50011">
    <property type="entry name" value="PROTEIN_KINASE_DOM"/>
    <property type="match status" value="1"/>
</dbReference>
<keyword evidence="2 6" id="KW-0547">Nucleotide-binding</keyword>
<keyword evidence="10" id="KW-1185">Reference proteome</keyword>
<evidence type="ECO:0000256" key="7">
    <source>
        <dbReference type="SAM" id="MobiDB-lite"/>
    </source>
</evidence>
<accession>A0A9P0AMW9</accession>
<comment type="similarity">
    <text evidence="5">Belongs to the protein kinase superfamily. Ser/Thr protein kinase family. GCN2 subfamily.</text>
</comment>
<dbReference type="GO" id="GO:0005524">
    <property type="term" value="F:ATP binding"/>
    <property type="evidence" value="ECO:0007669"/>
    <property type="project" value="UniProtKB-UniRule"/>
</dbReference>
<dbReference type="InterPro" id="IPR050339">
    <property type="entry name" value="CC_SR_Kinase"/>
</dbReference>
<dbReference type="Pfam" id="PF00069">
    <property type="entry name" value="Pkinase"/>
    <property type="match status" value="1"/>
</dbReference>
<dbReference type="PANTHER" id="PTHR11042">
    <property type="entry name" value="EUKARYOTIC TRANSLATION INITIATION FACTOR 2-ALPHA KINASE EIF2-ALPHA KINASE -RELATED"/>
    <property type="match status" value="1"/>
</dbReference>
<proteinExistence type="inferred from homology"/>
<dbReference type="PROSITE" id="PS00107">
    <property type="entry name" value="PROTEIN_KINASE_ATP"/>
    <property type="match status" value="1"/>
</dbReference>
<evidence type="ECO:0000256" key="5">
    <source>
        <dbReference type="ARBA" id="ARBA00037982"/>
    </source>
</evidence>
<dbReference type="InterPro" id="IPR011009">
    <property type="entry name" value="Kinase-like_dom_sf"/>
</dbReference>
<dbReference type="GO" id="GO:0005737">
    <property type="term" value="C:cytoplasm"/>
    <property type="evidence" value="ECO:0007669"/>
    <property type="project" value="TreeGrafter"/>
</dbReference>
<organism evidence="9 10">
    <name type="scientific">Bemisia tabaci</name>
    <name type="common">Sweetpotato whitefly</name>
    <name type="synonym">Aleurodes tabaci</name>
    <dbReference type="NCBI Taxonomy" id="7038"/>
    <lineage>
        <taxon>Eukaryota</taxon>
        <taxon>Metazoa</taxon>
        <taxon>Ecdysozoa</taxon>
        <taxon>Arthropoda</taxon>
        <taxon>Hexapoda</taxon>
        <taxon>Insecta</taxon>
        <taxon>Pterygota</taxon>
        <taxon>Neoptera</taxon>
        <taxon>Paraneoptera</taxon>
        <taxon>Hemiptera</taxon>
        <taxon>Sternorrhyncha</taxon>
        <taxon>Aleyrodoidea</taxon>
        <taxon>Aleyrodidae</taxon>
        <taxon>Aleyrodinae</taxon>
        <taxon>Bemisia</taxon>
    </lineage>
</organism>
<dbReference type="PROSITE" id="PS00108">
    <property type="entry name" value="PROTEIN_KINASE_ST"/>
    <property type="match status" value="1"/>
</dbReference>
<dbReference type="InterPro" id="IPR000719">
    <property type="entry name" value="Prot_kinase_dom"/>
</dbReference>
<dbReference type="Gene3D" id="3.30.200.20">
    <property type="entry name" value="Phosphorylase Kinase, domain 1"/>
    <property type="match status" value="1"/>
</dbReference>
<dbReference type="Gene3D" id="1.10.510.10">
    <property type="entry name" value="Transferase(Phosphotransferase) domain 1"/>
    <property type="match status" value="1"/>
</dbReference>
<dbReference type="SUPFAM" id="SSF56112">
    <property type="entry name" value="Protein kinase-like (PK-like)"/>
    <property type="match status" value="1"/>
</dbReference>